<sequence>MRYTVRDIFQATGCHWHLDDNFEYPLNPNIRYTPIVFREMQPNERRDEGLMGEALFYMEASMNEDVQSDIEMSDEDQEP</sequence>
<proteinExistence type="predicted"/>
<organism evidence="1 2">
    <name type="scientific">Rhododendron griersonianum</name>
    <dbReference type="NCBI Taxonomy" id="479676"/>
    <lineage>
        <taxon>Eukaryota</taxon>
        <taxon>Viridiplantae</taxon>
        <taxon>Streptophyta</taxon>
        <taxon>Embryophyta</taxon>
        <taxon>Tracheophyta</taxon>
        <taxon>Spermatophyta</taxon>
        <taxon>Magnoliopsida</taxon>
        <taxon>eudicotyledons</taxon>
        <taxon>Gunneridae</taxon>
        <taxon>Pentapetalae</taxon>
        <taxon>asterids</taxon>
        <taxon>Ericales</taxon>
        <taxon>Ericaceae</taxon>
        <taxon>Ericoideae</taxon>
        <taxon>Rhodoreae</taxon>
        <taxon>Rhododendron</taxon>
    </lineage>
</organism>
<reference evidence="1" key="1">
    <citation type="submission" date="2020-08" db="EMBL/GenBank/DDBJ databases">
        <title>Plant Genome Project.</title>
        <authorList>
            <person name="Zhang R.-G."/>
        </authorList>
    </citation>
    <scope>NUCLEOTIDE SEQUENCE</scope>
    <source>
        <strain evidence="1">WSP0</strain>
        <tissue evidence="1">Leaf</tissue>
    </source>
</reference>
<dbReference type="EMBL" id="JACTNZ010000003">
    <property type="protein sequence ID" value="KAG5557542.1"/>
    <property type="molecule type" value="Genomic_DNA"/>
</dbReference>
<dbReference type="Proteomes" id="UP000823749">
    <property type="component" value="Chromosome 3"/>
</dbReference>
<comment type="caution">
    <text evidence="1">The sequence shown here is derived from an EMBL/GenBank/DDBJ whole genome shotgun (WGS) entry which is preliminary data.</text>
</comment>
<dbReference type="AlphaFoldDB" id="A0AAV6KXX1"/>
<evidence type="ECO:0000313" key="1">
    <source>
        <dbReference type="EMBL" id="KAG5557542.1"/>
    </source>
</evidence>
<keyword evidence="2" id="KW-1185">Reference proteome</keyword>
<evidence type="ECO:0000313" key="2">
    <source>
        <dbReference type="Proteomes" id="UP000823749"/>
    </source>
</evidence>
<gene>
    <name evidence="1" type="ORF">RHGRI_007697</name>
</gene>
<name>A0AAV6KXX1_9ERIC</name>
<protein>
    <submittedName>
        <fullName evidence="1">Uncharacterized protein</fullName>
    </submittedName>
</protein>
<accession>A0AAV6KXX1</accession>